<reference evidence="2 3" key="1">
    <citation type="submission" date="2016-10" db="EMBL/GenBank/DDBJ databases">
        <authorList>
            <person name="de Groot N.N."/>
        </authorList>
    </citation>
    <scope>NUCLEOTIDE SEQUENCE [LARGE SCALE GENOMIC DNA]</scope>
    <source>
        <strain evidence="2 3">DSM 17890</strain>
    </source>
</reference>
<feature type="compositionally biased region" description="Polar residues" evidence="1">
    <location>
        <begin position="86"/>
        <end position="98"/>
    </location>
</feature>
<evidence type="ECO:0000256" key="1">
    <source>
        <dbReference type="SAM" id="MobiDB-lite"/>
    </source>
</evidence>
<gene>
    <name evidence="2" type="ORF">SAMN05444336_1011015</name>
</gene>
<proteinExistence type="predicted"/>
<organism evidence="2 3">
    <name type="scientific">Albimonas donghaensis</name>
    <dbReference type="NCBI Taxonomy" id="356660"/>
    <lineage>
        <taxon>Bacteria</taxon>
        <taxon>Pseudomonadati</taxon>
        <taxon>Pseudomonadota</taxon>
        <taxon>Alphaproteobacteria</taxon>
        <taxon>Rhodobacterales</taxon>
        <taxon>Paracoccaceae</taxon>
        <taxon>Albimonas</taxon>
    </lineage>
</organism>
<feature type="compositionally biased region" description="Low complexity" evidence="1">
    <location>
        <begin position="299"/>
        <end position="316"/>
    </location>
</feature>
<accession>A0A1H2TJ97</accession>
<dbReference type="EMBL" id="FNMZ01000001">
    <property type="protein sequence ID" value="SDW44023.1"/>
    <property type="molecule type" value="Genomic_DNA"/>
</dbReference>
<evidence type="ECO:0000313" key="3">
    <source>
        <dbReference type="Proteomes" id="UP000199118"/>
    </source>
</evidence>
<dbReference type="Proteomes" id="UP000199118">
    <property type="component" value="Unassembled WGS sequence"/>
</dbReference>
<protein>
    <submittedName>
        <fullName evidence="2">Uncharacterized protein</fullName>
    </submittedName>
</protein>
<feature type="region of interest" description="Disordered" evidence="1">
    <location>
        <begin position="1"/>
        <end position="21"/>
    </location>
</feature>
<sequence>MTGAMAKPTGKLTGKPGARRGWRGAAMARDPLAFGPFAFGLVALGAVILAGQASAETAASRAAQQAAADTAASTPAPSRPKVEEPATSQTAPAETTVQAPDAGPQDHASDAAETVTSEPRETDQSAAVAATAAAATDAQPAAGTPGAMATARTPPADAPETGGVLEDVAIWDGGPSMGGSWIAHSGVRRAGAAIVVTPEGKRVETRIMGIRGGPRMTGFVVSADLARELELIPGAPMRLAVTPEQAAEPASVAAAPPAIRAAAPLMVSPPERPGQGPRVAALPSARPAHDLAPPPAPPSAAAAGLRDPGAPGAPSASPSPPARPAAGDAPRPAAALTLPLRTALGSVSRSDLSA</sequence>
<keyword evidence="3" id="KW-1185">Reference proteome</keyword>
<feature type="region of interest" description="Disordered" evidence="1">
    <location>
        <begin position="59"/>
        <end position="162"/>
    </location>
</feature>
<evidence type="ECO:0000313" key="2">
    <source>
        <dbReference type="EMBL" id="SDW44023.1"/>
    </source>
</evidence>
<dbReference type="STRING" id="356660.SAMN05444336_1011015"/>
<feature type="compositionally biased region" description="Low complexity" evidence="1">
    <location>
        <begin position="124"/>
        <end position="155"/>
    </location>
</feature>
<feature type="compositionally biased region" description="Polar residues" evidence="1">
    <location>
        <begin position="345"/>
        <end position="354"/>
    </location>
</feature>
<feature type="compositionally biased region" description="Low complexity" evidence="1">
    <location>
        <begin position="324"/>
        <end position="344"/>
    </location>
</feature>
<dbReference type="AlphaFoldDB" id="A0A1H2TJ97"/>
<feature type="compositionally biased region" description="Low complexity" evidence="1">
    <location>
        <begin position="59"/>
        <end position="76"/>
    </location>
</feature>
<feature type="region of interest" description="Disordered" evidence="1">
    <location>
        <begin position="266"/>
        <end position="354"/>
    </location>
</feature>
<name>A0A1H2TJ97_9RHOB</name>